<dbReference type="AlphaFoldDB" id="A0A849VFG6"/>
<reference evidence="2 3" key="1">
    <citation type="submission" date="2020-04" db="EMBL/GenBank/DDBJ databases">
        <title>Pseudoalteromonas caenipelagi sp. nov., isolated from a tidal flat.</title>
        <authorList>
            <person name="Park S."/>
            <person name="Yoon J.-H."/>
        </authorList>
    </citation>
    <scope>NUCLEOTIDE SEQUENCE [LARGE SCALE GENOMIC DNA]</scope>
    <source>
        <strain evidence="2 3">JBTF-M23</strain>
    </source>
</reference>
<comment type="caution">
    <text evidence="2">The sequence shown here is derived from an EMBL/GenBank/DDBJ whole genome shotgun (WGS) entry which is preliminary data.</text>
</comment>
<dbReference type="RefSeq" id="WP_171626958.1">
    <property type="nucleotide sequence ID" value="NZ_JABBPG010000006.1"/>
</dbReference>
<gene>
    <name evidence="2" type="ORF">HG263_15370</name>
</gene>
<proteinExistence type="predicted"/>
<dbReference type="SUPFAM" id="SSF53850">
    <property type="entry name" value="Periplasmic binding protein-like II"/>
    <property type="match status" value="1"/>
</dbReference>
<dbReference type="EMBL" id="JABBPG010000006">
    <property type="protein sequence ID" value="NOU51915.1"/>
    <property type="molecule type" value="Genomic_DNA"/>
</dbReference>
<feature type="chain" id="PRO_5032616304" evidence="1">
    <location>
        <begin position="18"/>
        <end position="246"/>
    </location>
</feature>
<organism evidence="2 3">
    <name type="scientific">Pseudoalteromonas caenipelagi</name>
    <dbReference type="NCBI Taxonomy" id="2726988"/>
    <lineage>
        <taxon>Bacteria</taxon>
        <taxon>Pseudomonadati</taxon>
        <taxon>Pseudomonadota</taxon>
        <taxon>Gammaproteobacteria</taxon>
        <taxon>Alteromonadales</taxon>
        <taxon>Pseudoalteromonadaceae</taxon>
        <taxon>Pseudoalteromonas</taxon>
    </lineage>
</organism>
<protein>
    <submittedName>
        <fullName evidence="2">Amino acid ABC transporter substrate-binding protein</fullName>
    </submittedName>
</protein>
<accession>A0A849VFG6</accession>
<evidence type="ECO:0000313" key="3">
    <source>
        <dbReference type="Proteomes" id="UP000586305"/>
    </source>
</evidence>
<feature type="signal peptide" evidence="1">
    <location>
        <begin position="1"/>
        <end position="17"/>
    </location>
</feature>
<keyword evidence="3" id="KW-1185">Reference proteome</keyword>
<evidence type="ECO:0000313" key="2">
    <source>
        <dbReference type="EMBL" id="NOU51915.1"/>
    </source>
</evidence>
<dbReference type="Gene3D" id="3.40.190.10">
    <property type="entry name" value="Periplasmic binding protein-like II"/>
    <property type="match status" value="2"/>
</dbReference>
<dbReference type="Proteomes" id="UP000586305">
    <property type="component" value="Unassembled WGS sequence"/>
</dbReference>
<keyword evidence="1" id="KW-0732">Signal</keyword>
<evidence type="ECO:0000256" key="1">
    <source>
        <dbReference type="SAM" id="SignalP"/>
    </source>
</evidence>
<sequence length="246" mass="28624">MKLCLLVFLLVATNAFAKTIKVAAIDWCPQICPEQGEKGYVVDLVEEIYRDSDYQLQVDYFPWSRAIKYVLAGKYHALLSPAKAEAPQLRYPVLAVGQQEMCFFTTLENQWQYRGIDSLRKMQIGIAIDTSIEELNHYVSSHIDQFVFQPYHERYIKQSALMLTKNRIDAFLFTKNSTLYELKQAKMWQDYKIAGCVSRTDIFMAFTPNAKDQNAIDDMMLTFDTRAKQLNIQLILEQLLIKYNLQ</sequence>
<name>A0A849VFG6_9GAMM</name>